<dbReference type="Pfam" id="PF00501">
    <property type="entry name" value="AMP-binding"/>
    <property type="match status" value="1"/>
</dbReference>
<keyword evidence="3" id="KW-0521">NADP</keyword>
<evidence type="ECO:0000256" key="3">
    <source>
        <dbReference type="ARBA" id="ARBA00022857"/>
    </source>
</evidence>
<protein>
    <recommendedName>
        <fullName evidence="4">Carrier domain-containing protein</fullName>
    </recommendedName>
</protein>
<dbReference type="Pfam" id="PF07993">
    <property type="entry name" value="NAD_binding_4"/>
    <property type="match status" value="2"/>
</dbReference>
<proteinExistence type="predicted"/>
<keyword evidence="2" id="KW-0597">Phosphoprotein</keyword>
<dbReference type="InterPro" id="IPR009081">
    <property type="entry name" value="PP-bd_ACP"/>
</dbReference>
<dbReference type="Gene3D" id="3.40.50.720">
    <property type="entry name" value="NAD(P)-binding Rossmann-like Domain"/>
    <property type="match status" value="1"/>
</dbReference>
<dbReference type="Pfam" id="PF23562">
    <property type="entry name" value="AMP-binding_C_3"/>
    <property type="match status" value="1"/>
</dbReference>
<name>A0ABR1I1P3_9HYPO</name>
<feature type="domain" description="Carrier" evidence="4">
    <location>
        <begin position="551"/>
        <end position="634"/>
    </location>
</feature>
<keyword evidence="6" id="KW-1185">Reference proteome</keyword>
<accession>A0ABR1I1P3</accession>
<dbReference type="EMBL" id="JAZAVK010000054">
    <property type="protein sequence ID" value="KAK7427361.1"/>
    <property type="molecule type" value="Genomic_DNA"/>
</dbReference>
<keyword evidence="1" id="KW-0596">Phosphopantetheine</keyword>
<dbReference type="InterPro" id="IPR013120">
    <property type="entry name" value="FAR_NAD-bd"/>
</dbReference>
<comment type="caution">
    <text evidence="5">The sequence shown here is derived from an EMBL/GenBank/DDBJ whole genome shotgun (WGS) entry which is preliminary data.</text>
</comment>
<dbReference type="Gene3D" id="3.40.50.12780">
    <property type="entry name" value="N-terminal domain of ligase-like"/>
    <property type="match status" value="1"/>
</dbReference>
<evidence type="ECO:0000259" key="4">
    <source>
        <dbReference type="PROSITE" id="PS50075"/>
    </source>
</evidence>
<dbReference type="Proteomes" id="UP001498421">
    <property type="component" value="Unassembled WGS sequence"/>
</dbReference>
<dbReference type="InterPro" id="IPR051414">
    <property type="entry name" value="Adenylate-forming_Reductase"/>
</dbReference>
<dbReference type="SUPFAM" id="SSF51735">
    <property type="entry name" value="NAD(P)-binding Rossmann-fold domains"/>
    <property type="match status" value="1"/>
</dbReference>
<dbReference type="InterPro" id="IPR042099">
    <property type="entry name" value="ANL_N_sf"/>
</dbReference>
<dbReference type="PROSITE" id="PS50075">
    <property type="entry name" value="CARRIER"/>
    <property type="match status" value="1"/>
</dbReference>
<evidence type="ECO:0000313" key="6">
    <source>
        <dbReference type="Proteomes" id="UP001498421"/>
    </source>
</evidence>
<dbReference type="PROSITE" id="PS00455">
    <property type="entry name" value="AMP_BINDING"/>
    <property type="match status" value="1"/>
</dbReference>
<dbReference type="PANTHER" id="PTHR43439:SF2">
    <property type="entry name" value="ENZYME, PUTATIVE (JCVI)-RELATED"/>
    <property type="match status" value="1"/>
</dbReference>
<dbReference type="PANTHER" id="PTHR43439">
    <property type="entry name" value="PHENYLACETATE-COENZYME A LIGASE"/>
    <property type="match status" value="1"/>
</dbReference>
<dbReference type="InterPro" id="IPR000873">
    <property type="entry name" value="AMP-dep_synth/lig_dom"/>
</dbReference>
<evidence type="ECO:0000256" key="2">
    <source>
        <dbReference type="ARBA" id="ARBA00022553"/>
    </source>
</evidence>
<evidence type="ECO:0000313" key="5">
    <source>
        <dbReference type="EMBL" id="KAK7427361.1"/>
    </source>
</evidence>
<organism evidence="5 6">
    <name type="scientific">Neonectria magnoliae</name>
    <dbReference type="NCBI Taxonomy" id="2732573"/>
    <lineage>
        <taxon>Eukaryota</taxon>
        <taxon>Fungi</taxon>
        <taxon>Dikarya</taxon>
        <taxon>Ascomycota</taxon>
        <taxon>Pezizomycotina</taxon>
        <taxon>Sordariomycetes</taxon>
        <taxon>Hypocreomycetidae</taxon>
        <taxon>Hypocreales</taxon>
        <taxon>Nectriaceae</taxon>
        <taxon>Neonectria</taxon>
    </lineage>
</organism>
<dbReference type="SUPFAM" id="SSF56801">
    <property type="entry name" value="Acetyl-CoA synthetase-like"/>
    <property type="match status" value="1"/>
</dbReference>
<dbReference type="InterPro" id="IPR036291">
    <property type="entry name" value="NAD(P)-bd_dom_sf"/>
</dbReference>
<sequence length="1077" mass="120565">MAQQRGEIGRRLLPHLVDEIAADEPHRILYEFPTSTDLNQPWVKVTARLFANAINRAAQWLEDKLGRGVNSSRIGYSGPQDLRYFIFVVAAVKAGHVVLYTSPRNSTEGEVAVIRAAGCRTWLVPSRGSNIRRVLEHIDLKLVDTPDLDFFLDPTPAPHYEYTKTWDTGKRDLVWVLHTSGSTGHPKPIFRYLDSLASVDANNLLPKVQGRSVNLHEFWHSRAYVTFPFFHAAGLNNGLLWPLCHGATTIFGPELPVNLDLMKSVIRHAKPDTVFTAPSLIEEVSKDAEFLTLLELVKAIGWGGGPVSREAGARIWKHTKLRLSMGMTEVGWLPCVETDPEDWYYIHVHPDAGYQFQDRGGGLYELVAVRNPELERWQPIFSTFPDLQEYLFKDLFSRHPTKPDLYLYEGRIDNVIVLSNGEKVQPNGMELTIGSHPLVRTAVVAGQGRFQTSVLIEVQPDMYPHDEADRQKLIDLIWPAIEAANSKAPSHARLHRDFVVFTSLDKPLPKATKGTVQRVPALQLYAEELERVYSQDMPSVGGSDVLPLDLESTEALQGSLRALVLPLVELSSIDNEDDFFSVAGMDSLQVLTLRKQIVRALHQHGPDDVPDVSTALIYRNSSVVLLSQALWKLLRTTHTNGHVAVNESSVHNDTAKILLAKYTGKWSRAMNDEARTTDRLESEGNVIVLTGSTGRLGSYILDELMQLLSVREIWCLNRSPTARQRQTELNTKRGLDVDFEGRNVQFLQANLAKERLGLDIPDYNFLLQNATHVIRQFIQTLEAHRLISTIDTQWQVDFNLAVGSFEPHIQGVRNLVDFAAEAPTRPSIFFTSSVGVGTNFPSAQGLVPEEPIRDLAIAGSGYGESKLIAETVLLEAAENAGVHVTICRVGQIAGPVRQGHEGGEWNRKEWFPSIIDASVYLSKVPDTLGKNEWIDWIPVDHLSAIILDLAEIGSINKATDKTPRIFHAVNPKRVQWSEALLQTVRKRIQAQSNKRTIEVVPLETWIEALKIAAQEVDVKDEAAISAFKLVPFLAGLAGEGARPEFQTIKSHEQSRGIRELEPVGPQWIESWLDQWQY</sequence>
<dbReference type="InterPro" id="IPR020845">
    <property type="entry name" value="AMP-binding_CS"/>
</dbReference>
<reference evidence="5 6" key="1">
    <citation type="journal article" date="2025" name="Microbiol. Resour. Announc.">
        <title>Draft genome sequences for Neonectria magnoliae and Neonectria punicea, canker pathogens of Liriodendron tulipifera and Acer saccharum in West Virginia.</title>
        <authorList>
            <person name="Petronek H.M."/>
            <person name="Kasson M.T."/>
            <person name="Metheny A.M."/>
            <person name="Stauder C.M."/>
            <person name="Lovett B."/>
            <person name="Lynch S.C."/>
            <person name="Garnas J.R."/>
            <person name="Kasson L.R."/>
            <person name="Stajich J.E."/>
        </authorList>
    </citation>
    <scope>NUCLEOTIDE SEQUENCE [LARGE SCALE GENOMIC DNA]</scope>
    <source>
        <strain evidence="5 6">NRRL 64651</strain>
    </source>
</reference>
<evidence type="ECO:0000256" key="1">
    <source>
        <dbReference type="ARBA" id="ARBA00022450"/>
    </source>
</evidence>
<gene>
    <name evidence="5" type="ORF">QQZ08_006130</name>
</gene>